<protein>
    <submittedName>
        <fullName evidence="1">Uncharacterized protein</fullName>
    </submittedName>
</protein>
<evidence type="ECO:0000313" key="1">
    <source>
        <dbReference type="EMBL" id="AWN07685.1"/>
    </source>
</evidence>
<accession>A0A2U8UU30</accession>
<dbReference type="Proteomes" id="UP000247284">
    <property type="component" value="Segment"/>
</dbReference>
<dbReference type="EMBL" id="MH183162">
    <property type="protein sequence ID" value="AWN07685.1"/>
    <property type="molecule type" value="Genomic_DNA"/>
</dbReference>
<evidence type="ECO:0000313" key="2">
    <source>
        <dbReference type="Proteomes" id="UP000247284"/>
    </source>
</evidence>
<dbReference type="KEGG" id="vg:54992481"/>
<sequence length="169" mass="19507">MRSMTLKSTFERYQEMVTRLHIDAGELLSVPDRELLREAEMMVFRYEQLVQFLRGDVRSFDETIDVIDGAKGIIERNQLRKDVAEELRQKTVLRQDQRDAENRLAVKGTTTEQAEPAPDVQIHLSLDGLDEYSARYDAGNLGEVRVSRDLFVKQMRRSGHIVASLRGVR</sequence>
<name>A0A2U8UU30_9CAUD</name>
<dbReference type="RefSeq" id="YP_009801952.1">
    <property type="nucleotide sequence ID" value="NC_047977.1"/>
</dbReference>
<organism evidence="1 2">
    <name type="scientific">Microbacterium phage Hendrix</name>
    <dbReference type="NCBI Taxonomy" id="2182341"/>
    <lineage>
        <taxon>Viruses</taxon>
        <taxon>Duplodnaviria</taxon>
        <taxon>Heunggongvirae</taxon>
        <taxon>Uroviricota</taxon>
        <taxon>Caudoviricetes</taxon>
        <taxon>Rogerhendrixvirus</taxon>
        <taxon>Rogerhendrixvirus hendrix</taxon>
    </lineage>
</organism>
<dbReference type="GeneID" id="54992481"/>
<proteinExistence type="predicted"/>
<reference evidence="2" key="1">
    <citation type="submission" date="2018-04" db="EMBL/GenBank/DDBJ databases">
        <authorList>
            <person name="Go L.Y."/>
            <person name="Mitchell J.A."/>
        </authorList>
    </citation>
    <scope>NUCLEOTIDE SEQUENCE [LARGE SCALE GENOMIC DNA]</scope>
</reference>
<keyword evidence="2" id="KW-1185">Reference proteome</keyword>
<gene>
    <name evidence="1" type="primary">14</name>
    <name evidence="1" type="ORF">PBI_HENDRIX_14</name>
</gene>